<keyword evidence="1" id="KW-1133">Transmembrane helix</keyword>
<keyword evidence="1" id="KW-0812">Transmembrane</keyword>
<feature type="transmembrane region" description="Helical" evidence="1">
    <location>
        <begin position="84"/>
        <end position="104"/>
    </location>
</feature>
<reference evidence="2" key="2">
    <citation type="journal article" date="2021" name="PeerJ">
        <title>Extensive microbial diversity within the chicken gut microbiome revealed by metagenomics and culture.</title>
        <authorList>
            <person name="Gilroy R."/>
            <person name="Ravi A."/>
            <person name="Getino M."/>
            <person name="Pursley I."/>
            <person name="Horton D.L."/>
            <person name="Alikhan N.F."/>
            <person name="Baker D."/>
            <person name="Gharbi K."/>
            <person name="Hall N."/>
            <person name="Watson M."/>
            <person name="Adriaenssens E.M."/>
            <person name="Foster-Nyarko E."/>
            <person name="Jarju S."/>
            <person name="Secka A."/>
            <person name="Antonio M."/>
            <person name="Oren A."/>
            <person name="Chaudhuri R.R."/>
            <person name="La Ragione R."/>
            <person name="Hildebrand F."/>
            <person name="Pallen M.J."/>
        </authorList>
    </citation>
    <scope>NUCLEOTIDE SEQUENCE</scope>
    <source>
        <strain evidence="2">ChiHcec3-6078</strain>
    </source>
</reference>
<dbReference type="AlphaFoldDB" id="A0A9D1I283"/>
<feature type="transmembrane region" description="Helical" evidence="1">
    <location>
        <begin position="63"/>
        <end position="79"/>
    </location>
</feature>
<evidence type="ECO:0000256" key="1">
    <source>
        <dbReference type="SAM" id="Phobius"/>
    </source>
</evidence>
<feature type="transmembrane region" description="Helical" evidence="1">
    <location>
        <begin position="6"/>
        <end position="28"/>
    </location>
</feature>
<evidence type="ECO:0000313" key="3">
    <source>
        <dbReference type="Proteomes" id="UP000824090"/>
    </source>
</evidence>
<reference evidence="2" key="1">
    <citation type="submission" date="2020-10" db="EMBL/GenBank/DDBJ databases">
        <authorList>
            <person name="Gilroy R."/>
        </authorList>
    </citation>
    <scope>NUCLEOTIDE SEQUENCE</scope>
    <source>
        <strain evidence="2">ChiHcec3-6078</strain>
    </source>
</reference>
<evidence type="ECO:0000313" key="2">
    <source>
        <dbReference type="EMBL" id="HIU26597.1"/>
    </source>
</evidence>
<dbReference type="InterPro" id="IPR008407">
    <property type="entry name" value="Brnchd-chn_aa_trnsp_AzlD"/>
</dbReference>
<feature type="transmembrane region" description="Helical" evidence="1">
    <location>
        <begin position="40"/>
        <end position="57"/>
    </location>
</feature>
<protein>
    <submittedName>
        <fullName evidence="2">AzlD domain-containing protein</fullName>
    </submittedName>
</protein>
<keyword evidence="1" id="KW-0472">Membrane</keyword>
<name>A0A9D1I283_9FIRM</name>
<accession>A0A9D1I283</accession>
<gene>
    <name evidence="2" type="ORF">IAC50_08915</name>
</gene>
<dbReference type="EMBL" id="DVMP01000158">
    <property type="protein sequence ID" value="HIU26597.1"/>
    <property type="molecule type" value="Genomic_DNA"/>
</dbReference>
<comment type="caution">
    <text evidence="2">The sequence shown here is derived from an EMBL/GenBank/DDBJ whole genome shotgun (WGS) entry which is preliminary data.</text>
</comment>
<proteinExistence type="predicted"/>
<organism evidence="2 3">
    <name type="scientific">Candidatus Allocopromorpha excrementigallinarum</name>
    <dbReference type="NCBI Taxonomy" id="2840742"/>
    <lineage>
        <taxon>Bacteria</taxon>
        <taxon>Bacillati</taxon>
        <taxon>Bacillota</taxon>
        <taxon>Clostridia</taxon>
        <taxon>Eubacteriales</taxon>
        <taxon>Eubacteriaceae</taxon>
        <taxon>Eubacteriaceae incertae sedis</taxon>
        <taxon>Candidatus Allocopromorpha</taxon>
    </lineage>
</organism>
<dbReference type="Proteomes" id="UP000824090">
    <property type="component" value="Unassembled WGS sequence"/>
</dbReference>
<dbReference type="Pfam" id="PF05437">
    <property type="entry name" value="AzlD"/>
    <property type="match status" value="1"/>
</dbReference>
<sequence>MEFTVFLPYLAVMAGVTYLIRVIPFVLIRKKIENRFINSFLYYIPYAVLSAMTFPAIMYATGSFISAGAGFAAAIIIAFRGKSLIIVAAGACLAVLAAEALLLLV</sequence>